<proteinExistence type="predicted"/>
<gene>
    <name evidence="3" type="ORF">B0H16DRAFT_1737523</name>
</gene>
<sequence length="444" mass="49760">MPTRSKLSRHRHRSASFKPASTRARCVNPEDLATKVLDLFTRVGCRQDGAEFGHRTALAADRARIAAIEAKILELERSLYSLNEEKDILQGRLDAYTYPVLTLPNEIVSEIFVHFLPIYPEAPPIIGRSSPNVLGQICRKWRGIALRTPALWRGISLSLSNGKRFDQKLRLLKLWLQRSGSCLLSIHMDLEVDDMDPSGDADTNLAATLDLFTHAIAAQSARWEYVRLYPRSRHFPFITAPLPFLRSLTMDSVKPAANGNDSLTEALHAAPLLRTVAVAFWPVHCISVYPWSQLTTFVGHLILPHHCVDILTQALNLVHCNVFVDWVDADVSQPSRIITLPYLSTLILRGAILPWKLLDIFTLPALQKLEIDEGLLQDDPIGLLKSLISRSKCHMRELYIPRCSPASLGSYRLALPTVGSIVNDVLDRVNPWIVPGDEEEGNGW</sequence>
<dbReference type="EMBL" id="JARKIB010000216">
    <property type="protein sequence ID" value="KAJ7722794.1"/>
    <property type="molecule type" value="Genomic_DNA"/>
</dbReference>
<evidence type="ECO:0000313" key="4">
    <source>
        <dbReference type="Proteomes" id="UP001215598"/>
    </source>
</evidence>
<evidence type="ECO:0000313" key="3">
    <source>
        <dbReference type="EMBL" id="KAJ7722794.1"/>
    </source>
</evidence>
<evidence type="ECO:0008006" key="5">
    <source>
        <dbReference type="Google" id="ProtNLM"/>
    </source>
</evidence>
<feature type="compositionally biased region" description="Basic residues" evidence="2">
    <location>
        <begin position="1"/>
        <end position="15"/>
    </location>
</feature>
<dbReference type="AlphaFoldDB" id="A0AAD7HLP2"/>
<reference evidence="3" key="1">
    <citation type="submission" date="2023-03" db="EMBL/GenBank/DDBJ databases">
        <title>Massive genome expansion in bonnet fungi (Mycena s.s.) driven by repeated elements and novel gene families across ecological guilds.</title>
        <authorList>
            <consortium name="Lawrence Berkeley National Laboratory"/>
            <person name="Harder C.B."/>
            <person name="Miyauchi S."/>
            <person name="Viragh M."/>
            <person name="Kuo A."/>
            <person name="Thoen E."/>
            <person name="Andreopoulos B."/>
            <person name="Lu D."/>
            <person name="Skrede I."/>
            <person name="Drula E."/>
            <person name="Henrissat B."/>
            <person name="Morin E."/>
            <person name="Kohler A."/>
            <person name="Barry K."/>
            <person name="LaButti K."/>
            <person name="Morin E."/>
            <person name="Salamov A."/>
            <person name="Lipzen A."/>
            <person name="Mereny Z."/>
            <person name="Hegedus B."/>
            <person name="Baldrian P."/>
            <person name="Stursova M."/>
            <person name="Weitz H."/>
            <person name="Taylor A."/>
            <person name="Grigoriev I.V."/>
            <person name="Nagy L.G."/>
            <person name="Martin F."/>
            <person name="Kauserud H."/>
        </authorList>
    </citation>
    <scope>NUCLEOTIDE SEQUENCE</scope>
    <source>
        <strain evidence="3">CBHHK182m</strain>
    </source>
</reference>
<dbReference type="Proteomes" id="UP001215598">
    <property type="component" value="Unassembled WGS sequence"/>
</dbReference>
<organism evidence="3 4">
    <name type="scientific">Mycena metata</name>
    <dbReference type="NCBI Taxonomy" id="1033252"/>
    <lineage>
        <taxon>Eukaryota</taxon>
        <taxon>Fungi</taxon>
        <taxon>Dikarya</taxon>
        <taxon>Basidiomycota</taxon>
        <taxon>Agaricomycotina</taxon>
        <taxon>Agaricomycetes</taxon>
        <taxon>Agaricomycetidae</taxon>
        <taxon>Agaricales</taxon>
        <taxon>Marasmiineae</taxon>
        <taxon>Mycenaceae</taxon>
        <taxon>Mycena</taxon>
    </lineage>
</organism>
<feature type="region of interest" description="Disordered" evidence="2">
    <location>
        <begin position="1"/>
        <end position="21"/>
    </location>
</feature>
<evidence type="ECO:0000256" key="2">
    <source>
        <dbReference type="SAM" id="MobiDB-lite"/>
    </source>
</evidence>
<evidence type="ECO:0000256" key="1">
    <source>
        <dbReference type="SAM" id="Coils"/>
    </source>
</evidence>
<keyword evidence="1" id="KW-0175">Coiled coil</keyword>
<accession>A0AAD7HLP2</accession>
<comment type="caution">
    <text evidence="3">The sequence shown here is derived from an EMBL/GenBank/DDBJ whole genome shotgun (WGS) entry which is preliminary data.</text>
</comment>
<protein>
    <recommendedName>
        <fullName evidence="5">F-box domain-containing protein</fullName>
    </recommendedName>
</protein>
<feature type="coiled-coil region" evidence="1">
    <location>
        <begin position="58"/>
        <end position="85"/>
    </location>
</feature>
<name>A0AAD7HLP2_9AGAR</name>
<keyword evidence="4" id="KW-1185">Reference proteome</keyword>